<evidence type="ECO:0000256" key="1">
    <source>
        <dbReference type="SAM" id="Phobius"/>
    </source>
</evidence>
<sequence>MSRTPLPGDAGSRPKPGGTTMSIFATLGAYAGLLLLVLMAVTPLIADREL</sequence>
<comment type="caution">
    <text evidence="2">The sequence shown here is derived from an EMBL/GenBank/DDBJ whole genome shotgun (WGS) entry which is preliminary data.</text>
</comment>
<organism evidence="2 3">
    <name type="scientific">Amycolatopsis bullii</name>
    <dbReference type="NCBI Taxonomy" id="941987"/>
    <lineage>
        <taxon>Bacteria</taxon>
        <taxon>Bacillati</taxon>
        <taxon>Actinomycetota</taxon>
        <taxon>Actinomycetes</taxon>
        <taxon>Pseudonocardiales</taxon>
        <taxon>Pseudonocardiaceae</taxon>
        <taxon>Amycolatopsis</taxon>
    </lineage>
</organism>
<keyword evidence="1" id="KW-0472">Membrane</keyword>
<keyword evidence="1" id="KW-0812">Transmembrane</keyword>
<reference evidence="3" key="1">
    <citation type="journal article" date="2019" name="Int. J. Syst. Evol. Microbiol.">
        <title>The Global Catalogue of Microorganisms (GCM) 10K type strain sequencing project: providing services to taxonomists for standard genome sequencing and annotation.</title>
        <authorList>
            <consortium name="The Broad Institute Genomics Platform"/>
            <consortium name="The Broad Institute Genome Sequencing Center for Infectious Disease"/>
            <person name="Wu L."/>
            <person name="Ma J."/>
        </authorList>
    </citation>
    <scope>NUCLEOTIDE SEQUENCE [LARGE SCALE GENOMIC DNA]</scope>
    <source>
        <strain evidence="3">CGMCC 4.7680</strain>
    </source>
</reference>
<evidence type="ECO:0000313" key="3">
    <source>
        <dbReference type="Proteomes" id="UP000649955"/>
    </source>
</evidence>
<keyword evidence="3" id="KW-1185">Reference proteome</keyword>
<dbReference type="EMBL" id="BNAW01000003">
    <property type="protein sequence ID" value="GHF99803.1"/>
    <property type="molecule type" value="Genomic_DNA"/>
</dbReference>
<dbReference type="Proteomes" id="UP000649955">
    <property type="component" value="Unassembled WGS sequence"/>
</dbReference>
<evidence type="ECO:0000313" key="2">
    <source>
        <dbReference type="EMBL" id="GHF99803.1"/>
    </source>
</evidence>
<proteinExistence type="predicted"/>
<feature type="transmembrane region" description="Helical" evidence="1">
    <location>
        <begin position="20"/>
        <end position="46"/>
    </location>
</feature>
<protein>
    <submittedName>
        <fullName evidence="2">Uncharacterized protein</fullName>
    </submittedName>
</protein>
<keyword evidence="1" id="KW-1133">Transmembrane helix</keyword>
<accession>A0ABQ3K5A7</accession>
<gene>
    <name evidence="2" type="ORF">GCM10017567_13500</name>
</gene>
<name>A0ABQ3K5A7_9PSEU</name>